<keyword evidence="2" id="KW-1185">Reference proteome</keyword>
<dbReference type="PANTHER" id="PTHR11362:SF148">
    <property type="entry name" value="CARBOXYPEPTIDASE Y INHIBITOR"/>
    <property type="match status" value="1"/>
</dbReference>
<protein>
    <submittedName>
        <fullName evidence="1">Carboxypeptidase Y inhibitor</fullName>
    </submittedName>
</protein>
<accession>A0AAF0DHA3</accession>
<dbReference type="AlphaFoldDB" id="A0AAF0DHA3"/>
<gene>
    <name evidence="1" type="primary">TFS1</name>
    <name evidence="1" type="ORF">PRK78_004013</name>
</gene>
<dbReference type="GO" id="GO:0005543">
    <property type="term" value="F:phospholipid binding"/>
    <property type="evidence" value="ECO:0007669"/>
    <property type="project" value="TreeGrafter"/>
</dbReference>
<dbReference type="InterPro" id="IPR035810">
    <property type="entry name" value="PEBP_euk"/>
</dbReference>
<sequence>MAASIREALRSNEIIPDVLDDFHPKFTLKITYPSTHTEVSLGNHISTSKIQNAPVYEFHPISPSEETTTESKKAYHLVLTDPDAKSRQHPIWSEFCHWIISNVSSPAVSGGPGSSGKSEAKVLEPYMGPSPPAGTGYHRYVFVLLRGDADKCGKLEAPKERKHWGYGKERHGVRQSASQHELEVVGANFFFAQHE</sequence>
<dbReference type="Pfam" id="PF01161">
    <property type="entry name" value="PBP"/>
    <property type="match status" value="1"/>
</dbReference>
<dbReference type="Proteomes" id="UP001219355">
    <property type="component" value="Chromosome 2"/>
</dbReference>
<dbReference type="CDD" id="cd00866">
    <property type="entry name" value="PEBP_euk"/>
    <property type="match status" value="1"/>
</dbReference>
<dbReference type="InterPro" id="IPR008914">
    <property type="entry name" value="PEBP"/>
</dbReference>
<evidence type="ECO:0000313" key="1">
    <source>
        <dbReference type="EMBL" id="WEW58545.1"/>
    </source>
</evidence>
<dbReference type="EMBL" id="CP120628">
    <property type="protein sequence ID" value="WEW58545.1"/>
    <property type="molecule type" value="Genomic_DNA"/>
</dbReference>
<dbReference type="GO" id="GO:0030414">
    <property type="term" value="F:peptidase inhibitor activity"/>
    <property type="evidence" value="ECO:0007669"/>
    <property type="project" value="TreeGrafter"/>
</dbReference>
<name>A0AAF0DHA3_9EURO</name>
<dbReference type="Gene3D" id="3.90.280.10">
    <property type="entry name" value="PEBP-like"/>
    <property type="match status" value="1"/>
</dbReference>
<proteinExistence type="predicted"/>
<dbReference type="PANTHER" id="PTHR11362">
    <property type="entry name" value="PHOSPHATIDYLETHANOLAMINE-BINDING PROTEIN"/>
    <property type="match status" value="1"/>
</dbReference>
<dbReference type="InterPro" id="IPR036610">
    <property type="entry name" value="PEBP-like_sf"/>
</dbReference>
<dbReference type="GO" id="GO:0046578">
    <property type="term" value="P:regulation of Ras protein signal transduction"/>
    <property type="evidence" value="ECO:0007669"/>
    <property type="project" value="TreeGrafter"/>
</dbReference>
<dbReference type="GO" id="GO:0030162">
    <property type="term" value="P:regulation of proteolysis"/>
    <property type="evidence" value="ECO:0007669"/>
    <property type="project" value="TreeGrafter"/>
</dbReference>
<organism evidence="1 2">
    <name type="scientific">Emydomyces testavorans</name>
    <dbReference type="NCBI Taxonomy" id="2070801"/>
    <lineage>
        <taxon>Eukaryota</taxon>
        <taxon>Fungi</taxon>
        <taxon>Dikarya</taxon>
        <taxon>Ascomycota</taxon>
        <taxon>Pezizomycotina</taxon>
        <taxon>Eurotiomycetes</taxon>
        <taxon>Eurotiomycetidae</taxon>
        <taxon>Onygenales</taxon>
        <taxon>Nannizziopsiaceae</taxon>
        <taxon>Emydomyces</taxon>
    </lineage>
</organism>
<dbReference type="SUPFAM" id="SSF49777">
    <property type="entry name" value="PEBP-like"/>
    <property type="match status" value="1"/>
</dbReference>
<reference evidence="1" key="1">
    <citation type="submission" date="2023-03" db="EMBL/GenBank/DDBJ databases">
        <title>Emydomyces testavorans Genome Sequence.</title>
        <authorList>
            <person name="Hoyer L."/>
        </authorList>
    </citation>
    <scope>NUCLEOTIDE SEQUENCE</scope>
    <source>
        <strain evidence="1">16-2883</strain>
    </source>
</reference>
<evidence type="ECO:0000313" key="2">
    <source>
        <dbReference type="Proteomes" id="UP001219355"/>
    </source>
</evidence>